<keyword evidence="5" id="KW-1185">Reference proteome</keyword>
<feature type="compositionally biased region" description="Polar residues" evidence="1">
    <location>
        <begin position="256"/>
        <end position="265"/>
    </location>
</feature>
<sequence length="336" mass="38191">MSSSSSSPSKKLNKFPPVCDESLPPSMIQANQTTKPLTTKPEGSTPDNSGTDSDDEYMPKLPPKIKQTNKIQQIGPSLPPTYFKQINREHDSISTHKISKDYNDDDESITGPLPLPDIFKVSEENEGVEMFRENERRKIEREQEEAEKGLIKRDEWMLLPPKELSLAASIDPTKLRSRGFKQTSKPHSSESGERNQQVGSLWTESPMERQERLKDESLGKRKRAENGSNSRDGDEMFDKDSFRDHKRDQYMKEQVESYNKSTRNKSLLDLHKQAARNVRDSSSSSDKRLEKSNEVIWDHESMIGSNGGKLIGDKQRDQIFKEAKGLGGRFGKGSFI</sequence>
<dbReference type="EMBL" id="CALTRL010006064">
    <property type="protein sequence ID" value="CAH7689315.1"/>
    <property type="molecule type" value="Genomic_DNA"/>
</dbReference>
<dbReference type="PANTHER" id="PTHR46370:SF1">
    <property type="entry name" value="GPALPP MOTIFS-CONTAINING PROTEIN 1"/>
    <property type="match status" value="1"/>
</dbReference>
<dbReference type="Proteomes" id="UP001153365">
    <property type="component" value="Unassembled WGS sequence"/>
</dbReference>
<feature type="compositionally biased region" description="Polar residues" evidence="1">
    <location>
        <begin position="194"/>
        <end position="203"/>
    </location>
</feature>
<name>A0AAV0BPP3_PHAPC</name>
<feature type="compositionally biased region" description="Basic and acidic residues" evidence="1">
    <location>
        <begin position="231"/>
        <end position="255"/>
    </location>
</feature>
<evidence type="ECO:0000313" key="4">
    <source>
        <dbReference type="EMBL" id="CAH7689315.1"/>
    </source>
</evidence>
<evidence type="ECO:0000256" key="1">
    <source>
        <dbReference type="SAM" id="MobiDB-lite"/>
    </source>
</evidence>
<accession>A0AAV0BPP3</accession>
<feature type="region of interest" description="Disordered" evidence="1">
    <location>
        <begin position="1"/>
        <end position="62"/>
    </location>
</feature>
<dbReference type="InterPro" id="IPR046331">
    <property type="entry name" value="GPAM1-like"/>
</dbReference>
<feature type="region of interest" description="Disordered" evidence="1">
    <location>
        <begin position="167"/>
        <end position="266"/>
    </location>
</feature>
<feature type="compositionally biased region" description="Basic and acidic residues" evidence="1">
    <location>
        <begin position="206"/>
        <end position="219"/>
    </location>
</feature>
<reference evidence="4" key="1">
    <citation type="submission" date="2022-06" db="EMBL/GenBank/DDBJ databases">
        <authorList>
            <consortium name="SYNGENTA / RWTH Aachen University"/>
        </authorList>
    </citation>
    <scope>NUCLEOTIDE SEQUENCE</scope>
</reference>
<evidence type="ECO:0000313" key="3">
    <source>
        <dbReference type="EMBL" id="CAH7689142.1"/>
    </source>
</evidence>
<feature type="compositionally biased region" description="Polar residues" evidence="1">
    <location>
        <begin position="28"/>
        <end position="51"/>
    </location>
</feature>
<feature type="region of interest" description="Disordered" evidence="1">
    <location>
        <begin position="133"/>
        <end position="152"/>
    </location>
</feature>
<evidence type="ECO:0000259" key="2">
    <source>
        <dbReference type="Pfam" id="PF12572"/>
    </source>
</evidence>
<dbReference type="EMBL" id="CALTRL010006048">
    <property type="protein sequence ID" value="CAH7689142.1"/>
    <property type="molecule type" value="Genomic_DNA"/>
</dbReference>
<evidence type="ECO:0000313" key="5">
    <source>
        <dbReference type="Proteomes" id="UP001153365"/>
    </source>
</evidence>
<organism evidence="4 5">
    <name type="scientific">Phakopsora pachyrhizi</name>
    <name type="common">Asian soybean rust disease fungus</name>
    <dbReference type="NCBI Taxonomy" id="170000"/>
    <lineage>
        <taxon>Eukaryota</taxon>
        <taxon>Fungi</taxon>
        <taxon>Dikarya</taxon>
        <taxon>Basidiomycota</taxon>
        <taxon>Pucciniomycotina</taxon>
        <taxon>Pucciniomycetes</taxon>
        <taxon>Pucciniales</taxon>
        <taxon>Phakopsoraceae</taxon>
        <taxon>Phakopsora</taxon>
    </lineage>
</organism>
<dbReference type="Pfam" id="PF12572">
    <property type="entry name" value="DUF3752"/>
    <property type="match status" value="1"/>
</dbReference>
<dbReference type="PANTHER" id="PTHR46370">
    <property type="entry name" value="GPALPP MOTIFS-CONTAINING PROTEIN 1"/>
    <property type="match status" value="1"/>
</dbReference>
<proteinExistence type="predicted"/>
<protein>
    <recommendedName>
        <fullName evidence="2">DUF3752 domain-containing protein</fullName>
    </recommendedName>
</protein>
<comment type="caution">
    <text evidence="4">The sequence shown here is derived from an EMBL/GenBank/DDBJ whole genome shotgun (WGS) entry which is preliminary data.</text>
</comment>
<dbReference type="InterPro" id="IPR022226">
    <property type="entry name" value="DUF3752"/>
</dbReference>
<gene>
    <name evidence="3" type="ORF">PPACK8108_LOCUS24215</name>
    <name evidence="4" type="ORF">PPACK8108_LOCUS24368</name>
</gene>
<feature type="domain" description="DUF3752" evidence="2">
    <location>
        <begin position="160"/>
        <end position="331"/>
    </location>
</feature>
<dbReference type="AlphaFoldDB" id="A0AAV0BPP3"/>
<feature type="region of interest" description="Disordered" evidence="1">
    <location>
        <begin position="95"/>
        <end position="117"/>
    </location>
</feature>